<evidence type="ECO:0000259" key="7">
    <source>
        <dbReference type="Pfam" id="PF02771"/>
    </source>
</evidence>
<keyword evidence="5" id="KW-0560">Oxidoreductase</keyword>
<dbReference type="Gene3D" id="1.20.140.10">
    <property type="entry name" value="Butyryl-CoA Dehydrogenase, subunit A, domain 3"/>
    <property type="match status" value="1"/>
</dbReference>
<reference evidence="8 9" key="1">
    <citation type="journal article" date="2012" name="Stand. Genomic Sci.">
        <title>Genome sequence of the ocean sediment bacterium Saccharomonospora marina type strain (XMU15(T)).</title>
        <authorList>
            <person name="Klenk H.P."/>
            <person name="Lu M."/>
            <person name="Lucas S."/>
            <person name="Lapidus A."/>
            <person name="Copeland A."/>
            <person name="Pitluck S."/>
            <person name="Goodwin L.A."/>
            <person name="Han C."/>
            <person name="Tapia R."/>
            <person name="Brambilla E.M."/>
            <person name="Potter G."/>
            <person name="Land M."/>
            <person name="Ivanova N."/>
            <person name="Rohde M."/>
            <person name="Goker M."/>
            <person name="Detter J.C."/>
            <person name="Li W.J."/>
            <person name="Kyrpides N.C."/>
            <person name="Woyke T."/>
        </authorList>
    </citation>
    <scope>NUCLEOTIDE SEQUENCE [LARGE SCALE GENOMIC DNA]</scope>
    <source>
        <strain evidence="8 9">XMU15</strain>
    </source>
</reference>
<evidence type="ECO:0000313" key="9">
    <source>
        <dbReference type="Proteomes" id="UP000004926"/>
    </source>
</evidence>
<comment type="cofactor">
    <cofactor evidence="1">
        <name>FAD</name>
        <dbReference type="ChEBI" id="CHEBI:57692"/>
    </cofactor>
</comment>
<dbReference type="SUPFAM" id="SSF47203">
    <property type="entry name" value="Acyl-CoA dehydrogenase C-terminal domain-like"/>
    <property type="match status" value="1"/>
</dbReference>
<proteinExistence type="inferred from homology"/>
<feature type="domain" description="Acyl-CoA dehydrogenase/oxidase N-terminal" evidence="7">
    <location>
        <begin position="6"/>
        <end position="117"/>
    </location>
</feature>
<keyword evidence="4" id="KW-0274">FAD</keyword>
<dbReference type="Gene3D" id="2.40.110.10">
    <property type="entry name" value="Butyryl-CoA Dehydrogenase, subunit A, domain 2"/>
    <property type="match status" value="1"/>
</dbReference>
<keyword evidence="9" id="KW-1185">Reference proteome</keyword>
<name>H5X9D1_9PSEU</name>
<dbReference type="InterPro" id="IPR036250">
    <property type="entry name" value="AcylCo_DH-like_C"/>
</dbReference>
<evidence type="ECO:0000256" key="2">
    <source>
        <dbReference type="ARBA" id="ARBA00009347"/>
    </source>
</evidence>
<dbReference type="CDD" id="cd00567">
    <property type="entry name" value="ACAD"/>
    <property type="match status" value="1"/>
</dbReference>
<comment type="similarity">
    <text evidence="2">Belongs to the acyl-CoA dehydrogenase family.</text>
</comment>
<dbReference type="PANTHER" id="PTHR43884">
    <property type="entry name" value="ACYL-COA DEHYDROGENASE"/>
    <property type="match status" value="1"/>
</dbReference>
<dbReference type="SUPFAM" id="SSF56645">
    <property type="entry name" value="Acyl-CoA dehydrogenase NM domain-like"/>
    <property type="match status" value="1"/>
</dbReference>
<evidence type="ECO:0000313" key="8">
    <source>
        <dbReference type="EMBL" id="EHR50296.1"/>
    </source>
</evidence>
<dbReference type="RefSeq" id="WP_009153681.1">
    <property type="nucleotide sequence ID" value="NZ_CM001439.1"/>
</dbReference>
<dbReference type="GO" id="GO:0003995">
    <property type="term" value="F:acyl-CoA dehydrogenase activity"/>
    <property type="evidence" value="ECO:0007669"/>
    <property type="project" value="TreeGrafter"/>
</dbReference>
<dbReference type="Gene3D" id="1.10.540.10">
    <property type="entry name" value="Acyl-CoA dehydrogenase/oxidase, N-terminal domain"/>
    <property type="match status" value="1"/>
</dbReference>
<dbReference type="InterPro" id="IPR013786">
    <property type="entry name" value="AcylCoA_DH/ox_N"/>
</dbReference>
<dbReference type="HOGENOM" id="CLU_018204_5_2_11"/>
<dbReference type="eggNOG" id="COG1960">
    <property type="taxonomic scope" value="Bacteria"/>
</dbReference>
<evidence type="ECO:0000256" key="3">
    <source>
        <dbReference type="ARBA" id="ARBA00022630"/>
    </source>
</evidence>
<keyword evidence="3" id="KW-0285">Flavoprotein</keyword>
<dbReference type="OrthoDB" id="4447929at2"/>
<dbReference type="GO" id="GO:0050660">
    <property type="term" value="F:flavin adenine dinucleotide binding"/>
    <property type="evidence" value="ECO:0007669"/>
    <property type="project" value="InterPro"/>
</dbReference>
<dbReference type="STRING" id="882083.SacmaDRAFT_2040"/>
<dbReference type="Proteomes" id="UP000004926">
    <property type="component" value="Chromosome"/>
</dbReference>
<evidence type="ECO:0000259" key="6">
    <source>
        <dbReference type="Pfam" id="PF00441"/>
    </source>
</evidence>
<feature type="domain" description="Acyl-CoA dehydrogenase/oxidase C-terminal" evidence="6">
    <location>
        <begin position="243"/>
        <end position="374"/>
    </location>
</feature>
<protein>
    <submittedName>
        <fullName evidence="8">Acyl-CoA dehydrogenase</fullName>
    </submittedName>
</protein>
<accession>H5X9D1</accession>
<dbReference type="InterPro" id="IPR009100">
    <property type="entry name" value="AcylCoA_DH/oxidase_NM_dom_sf"/>
</dbReference>
<evidence type="ECO:0000256" key="1">
    <source>
        <dbReference type="ARBA" id="ARBA00001974"/>
    </source>
</evidence>
<evidence type="ECO:0000256" key="4">
    <source>
        <dbReference type="ARBA" id="ARBA00022827"/>
    </source>
</evidence>
<dbReference type="Pfam" id="PF02771">
    <property type="entry name" value="Acyl-CoA_dh_N"/>
    <property type="match status" value="1"/>
</dbReference>
<dbReference type="InterPro" id="IPR037069">
    <property type="entry name" value="AcylCoA_DH/ox_N_sf"/>
</dbReference>
<dbReference type="InterPro" id="IPR009075">
    <property type="entry name" value="AcylCo_DH/oxidase_C"/>
</dbReference>
<evidence type="ECO:0000256" key="5">
    <source>
        <dbReference type="ARBA" id="ARBA00023002"/>
    </source>
</evidence>
<dbReference type="Pfam" id="PF00441">
    <property type="entry name" value="Acyl-CoA_dh_1"/>
    <property type="match status" value="1"/>
</dbReference>
<gene>
    <name evidence="8" type="ORF">SacmaDRAFT_2040</name>
</gene>
<sequence>MRLVATDEHRDLRAMLRQLLDEHCPPSLARQLKQPGREDVPPALWSALADTGILGIAVDADYGGGGGGLYELGLVFSEAGRALCPTPVYDTLLFAVALGRLADTEQRRRYLSALTQGSLKATVAAWNPSDASDLMPTLTARPVAGGWSVSGTLPYVSNADCSDVVLTTARAVADGEPSRLIGLLLDPHHAGLQARPLTTMARDRQARVLLEESYVPDDEALTGVAGRGLTRADLSWVANVAVALQCMEMTGGARAVLERTVDYIAAREQFGRPIGAFQAAQHLVADMHIAVEAATLTAQRAVWWLGKGEPVARYVAIAAMHASEAYKQATLTAHQLHGGMGYVRETDLHLWSERAKVSEVRNGTADVAAGWLGKELGLGRAR</sequence>
<dbReference type="AlphaFoldDB" id="H5X9D1"/>
<dbReference type="PANTHER" id="PTHR43884:SF20">
    <property type="entry name" value="ACYL-COA DEHYDROGENASE FADE28"/>
    <property type="match status" value="1"/>
</dbReference>
<dbReference type="EMBL" id="CM001439">
    <property type="protein sequence ID" value="EHR50296.1"/>
    <property type="molecule type" value="Genomic_DNA"/>
</dbReference>
<dbReference type="InterPro" id="IPR046373">
    <property type="entry name" value="Acyl-CoA_Oxase/DH_mid-dom_sf"/>
</dbReference>
<organism evidence="8 9">
    <name type="scientific">Saccharomonospora marina XMU15</name>
    <dbReference type="NCBI Taxonomy" id="882083"/>
    <lineage>
        <taxon>Bacteria</taxon>
        <taxon>Bacillati</taxon>
        <taxon>Actinomycetota</taxon>
        <taxon>Actinomycetes</taxon>
        <taxon>Pseudonocardiales</taxon>
        <taxon>Pseudonocardiaceae</taxon>
        <taxon>Saccharomonospora</taxon>
    </lineage>
</organism>